<evidence type="ECO:0000256" key="1">
    <source>
        <dbReference type="ARBA" id="ARBA00022630"/>
    </source>
</evidence>
<dbReference type="GO" id="GO:0050661">
    <property type="term" value="F:NADP binding"/>
    <property type="evidence" value="ECO:0007669"/>
    <property type="project" value="InterPro"/>
</dbReference>
<accession>A0A2A2FA81</accession>
<keyword evidence="5" id="KW-0503">Monooxygenase</keyword>
<evidence type="ECO:0000313" key="6">
    <source>
        <dbReference type="Proteomes" id="UP000218896"/>
    </source>
</evidence>
<dbReference type="Gene3D" id="3.50.50.60">
    <property type="entry name" value="FAD/NAD(P)-binding domain"/>
    <property type="match status" value="2"/>
</dbReference>
<evidence type="ECO:0000256" key="2">
    <source>
        <dbReference type="ARBA" id="ARBA00022827"/>
    </source>
</evidence>
<dbReference type="GO" id="GO:0050660">
    <property type="term" value="F:flavin adenine dinucleotide binding"/>
    <property type="evidence" value="ECO:0007669"/>
    <property type="project" value="InterPro"/>
</dbReference>
<dbReference type="RefSeq" id="WP_095615853.1">
    <property type="nucleotide sequence ID" value="NZ_NSKD01000001.1"/>
</dbReference>
<evidence type="ECO:0000256" key="4">
    <source>
        <dbReference type="SAM" id="MobiDB-lite"/>
    </source>
</evidence>
<comment type="caution">
    <text evidence="5">The sequence shown here is derived from an EMBL/GenBank/DDBJ whole genome shotgun (WGS) entry which is preliminary data.</text>
</comment>
<gene>
    <name evidence="5" type="ORF">CK501_00945</name>
</gene>
<feature type="region of interest" description="Disordered" evidence="4">
    <location>
        <begin position="495"/>
        <end position="521"/>
    </location>
</feature>
<dbReference type="GO" id="GO:0004499">
    <property type="term" value="F:N,N-dimethylaniline monooxygenase activity"/>
    <property type="evidence" value="ECO:0007669"/>
    <property type="project" value="InterPro"/>
</dbReference>
<keyword evidence="3" id="KW-0560">Oxidoreductase</keyword>
<dbReference type="Proteomes" id="UP000218896">
    <property type="component" value="Unassembled WGS sequence"/>
</dbReference>
<keyword evidence="2" id="KW-0274">FAD</keyword>
<dbReference type="AlphaFoldDB" id="A0A2A2FA81"/>
<feature type="compositionally biased region" description="Polar residues" evidence="4">
    <location>
        <begin position="502"/>
        <end position="511"/>
    </location>
</feature>
<reference evidence="5 6" key="1">
    <citation type="submission" date="2017-08" db="EMBL/GenBank/DDBJ databases">
        <title>Halovibrio sewagensis sp. nov., isolated from wastewater of high salinity.</title>
        <authorList>
            <person name="Dong X."/>
            <person name="Zhang G."/>
        </authorList>
    </citation>
    <scope>NUCLEOTIDE SEQUENCE [LARGE SCALE GENOMIC DNA]</scope>
    <source>
        <strain evidence="5 6">YL5-2</strain>
    </source>
</reference>
<dbReference type="OrthoDB" id="9766402at2"/>
<sequence length="521" mass="59179">MAQQQHGTIATRHTQVAIIGSGFSGLGMAIRLKGEGRHSFRIFEKDDGIGGTWRQNHYPGCACDVQSHVYSYSFEPNPEWTRMFAPQEEIRQYLEHCADKYRIRPHIHLNTPLTEAKWDESRALWQLKDNHGRDFTASVLVSGMGALSIPAYPDIPGTDRFQGKAFHSQDWDHDYDLTGKRVAVIGTGASAIQFVPEVQKEAGQLYLFQRSAPWIMPKPDREISEKERGIFRRLPMVQQLERKALYWMLESRVVPMLINPKLLKAARYMAKSHIRRQISDPELQRKVTPDYEFGCKRVLMSNNYYPALDQPNVDVVTDGIQEITETGIVTTDGQHREIDVLIYGTGFKSTDPVPKGLIKGRNGQDLNELWQDGPEAYKGAAISGFPNLFMVMGPNTGLGHNSMVYMIESQIQYVMDAIRTMEEKDIDWVDVKHRTQRQYNQRLQGRLDGSIWNDGGCTSWYIHPETGKNVALWPDFTFRFSRQTRQFDAAAYHAGTAGEQAGTESHGQAPSTKAKLEEQPA</sequence>
<organism evidence="5 6">
    <name type="scientific">Halovibrio salipaludis</name>
    <dbReference type="NCBI Taxonomy" id="2032626"/>
    <lineage>
        <taxon>Bacteria</taxon>
        <taxon>Pseudomonadati</taxon>
        <taxon>Pseudomonadota</taxon>
        <taxon>Gammaproteobacteria</taxon>
        <taxon>Oceanospirillales</taxon>
        <taxon>Halomonadaceae</taxon>
        <taxon>Halovibrio</taxon>
    </lineage>
</organism>
<evidence type="ECO:0000256" key="3">
    <source>
        <dbReference type="ARBA" id="ARBA00023002"/>
    </source>
</evidence>
<dbReference type="EMBL" id="NSKD01000001">
    <property type="protein sequence ID" value="PAU81750.1"/>
    <property type="molecule type" value="Genomic_DNA"/>
</dbReference>
<dbReference type="InterPro" id="IPR020946">
    <property type="entry name" value="Flavin_mOase-like"/>
</dbReference>
<protein>
    <submittedName>
        <fullName evidence="5">4-hydroxyacetophenone monooxygenase</fullName>
    </submittedName>
</protein>
<name>A0A2A2FA81_9GAMM</name>
<keyword evidence="6" id="KW-1185">Reference proteome</keyword>
<dbReference type="InterPro" id="IPR051209">
    <property type="entry name" value="FAD-bind_Monooxygenase_sf"/>
</dbReference>
<dbReference type="PANTHER" id="PTHR42877">
    <property type="entry name" value="L-ORNITHINE N(5)-MONOOXYGENASE-RELATED"/>
    <property type="match status" value="1"/>
</dbReference>
<keyword evidence="1" id="KW-0285">Flavoprotein</keyword>
<proteinExistence type="predicted"/>
<dbReference type="Pfam" id="PF00743">
    <property type="entry name" value="FMO-like"/>
    <property type="match status" value="1"/>
</dbReference>
<dbReference type="InterPro" id="IPR036188">
    <property type="entry name" value="FAD/NAD-bd_sf"/>
</dbReference>
<dbReference type="SUPFAM" id="SSF51905">
    <property type="entry name" value="FAD/NAD(P)-binding domain"/>
    <property type="match status" value="2"/>
</dbReference>
<dbReference type="PANTHER" id="PTHR42877:SF4">
    <property type="entry name" value="FAD_NAD(P)-BINDING DOMAIN-CONTAINING PROTEIN-RELATED"/>
    <property type="match status" value="1"/>
</dbReference>
<evidence type="ECO:0000313" key="5">
    <source>
        <dbReference type="EMBL" id="PAU81750.1"/>
    </source>
</evidence>